<evidence type="ECO:0000256" key="1">
    <source>
        <dbReference type="ARBA" id="ARBA00037883"/>
    </source>
</evidence>
<evidence type="ECO:0000313" key="4">
    <source>
        <dbReference type="EMBL" id="KAA8567205.1"/>
    </source>
</evidence>
<dbReference type="PANTHER" id="PTHR22603">
    <property type="entry name" value="CHOLINE/ETHANOALAMINE KINASE"/>
    <property type="match status" value="1"/>
</dbReference>
<dbReference type="Gene3D" id="3.90.1200.10">
    <property type="match status" value="1"/>
</dbReference>
<comment type="pathway">
    <text evidence="1">Phospholipid metabolism; phosphatidylethanolamine biosynthesis; phosphatidylethanolamine from ethanolamine: step 1/3.</text>
</comment>
<dbReference type="GO" id="GO:0005737">
    <property type="term" value="C:cytoplasm"/>
    <property type="evidence" value="ECO:0007669"/>
    <property type="project" value="TreeGrafter"/>
</dbReference>
<dbReference type="AlphaFoldDB" id="A0A5M9JJE1"/>
<dbReference type="PANTHER" id="PTHR22603:SF66">
    <property type="entry name" value="ETHANOLAMINE KINASE"/>
    <property type="match status" value="1"/>
</dbReference>
<dbReference type="VEuPathDB" id="FungiDB:MFRU_007g02720"/>
<evidence type="ECO:0000256" key="2">
    <source>
        <dbReference type="ARBA" id="ARBA00038211"/>
    </source>
</evidence>
<comment type="similarity">
    <text evidence="2">Belongs to the choline/ethanolamine kinase family.</text>
</comment>
<dbReference type="GO" id="GO:0006646">
    <property type="term" value="P:phosphatidylethanolamine biosynthetic process"/>
    <property type="evidence" value="ECO:0007669"/>
    <property type="project" value="TreeGrafter"/>
</dbReference>
<name>A0A5M9JJE1_MONFR</name>
<proteinExistence type="inferred from homology"/>
<dbReference type="InterPro" id="IPR011009">
    <property type="entry name" value="Kinase-like_dom_sf"/>
</dbReference>
<dbReference type="CDD" id="cd05157">
    <property type="entry name" value="ETNK_euk"/>
    <property type="match status" value="1"/>
</dbReference>
<comment type="caution">
    <text evidence="4">The sequence shown here is derived from an EMBL/GenBank/DDBJ whole genome shotgun (WGS) entry which is preliminary data.</text>
</comment>
<dbReference type="SUPFAM" id="SSF56112">
    <property type="entry name" value="Protein kinase-like (PK-like)"/>
    <property type="match status" value="1"/>
</dbReference>
<organism evidence="4 5">
    <name type="scientific">Monilinia fructicola</name>
    <name type="common">Brown rot fungus</name>
    <name type="synonym">Ciboria fructicola</name>
    <dbReference type="NCBI Taxonomy" id="38448"/>
    <lineage>
        <taxon>Eukaryota</taxon>
        <taxon>Fungi</taxon>
        <taxon>Dikarya</taxon>
        <taxon>Ascomycota</taxon>
        <taxon>Pezizomycotina</taxon>
        <taxon>Leotiomycetes</taxon>
        <taxon>Helotiales</taxon>
        <taxon>Sclerotiniaceae</taxon>
        <taxon>Monilinia</taxon>
    </lineage>
</organism>
<dbReference type="Pfam" id="PF01633">
    <property type="entry name" value="Choline_kinase"/>
    <property type="match status" value="1"/>
</dbReference>
<evidence type="ECO:0000256" key="3">
    <source>
        <dbReference type="ARBA" id="ARBA00038874"/>
    </source>
</evidence>
<evidence type="ECO:0000313" key="5">
    <source>
        <dbReference type="Proteomes" id="UP000322873"/>
    </source>
</evidence>
<accession>A0A5M9JJE1</accession>
<sequence>MATISAPDASLGKIRFIPLSYNSAESQTSALRLILTLRPDWERTDGKIEFIRFTDGITNTLLKVINKRPGLSTAEIDNEAVLLRAYGQGTDLIIDRERETQNHELLTQFNLAPALLARFENGMLYRFIRGAVTSPADLRQQRIWRGVARRLAEWHAVVPCLATSHEAQPTEISGSEQFAFPAAASSKVDPALQSAIDSTAPGKPAPNVWTVMQKWIHALPVGSEVEKTRQASLQKELTRLVAELSNRPGLGENSLVFAHCDLLSGNVIVQPRPAGITSPDAVETVSFIDYEYATPSPAAFDIANHFAEWGGFDCEHQYLPTRAERLDFIREYIRSYFTHLKQTCDEEAEVQKMFTEVDIFRAVPGFYWGIWALIQAKISQIDFDYAAYAEIRLGEYWAWREENDGSRAASGKEIPLRERRWAQDEAACIFMRLQRLIAKPSGRYGSLQRRKIEIPNEVLKVHILSLITSIEKV</sequence>
<dbReference type="EC" id="2.7.1.82" evidence="3"/>
<gene>
    <name evidence="4" type="ORF">EYC84_010253</name>
</gene>
<reference evidence="4 5" key="1">
    <citation type="submission" date="2019-06" db="EMBL/GenBank/DDBJ databases">
        <title>Genome Sequence of the Brown Rot Fungal Pathogen Monilinia fructicola.</title>
        <authorList>
            <person name="De Miccolis Angelini R.M."/>
            <person name="Landi L."/>
            <person name="Abate D."/>
            <person name="Pollastro S."/>
            <person name="Romanazzi G."/>
            <person name="Faretra F."/>
        </authorList>
    </citation>
    <scope>NUCLEOTIDE SEQUENCE [LARGE SCALE GENOMIC DNA]</scope>
    <source>
        <strain evidence="4 5">Mfrc123</strain>
    </source>
</reference>
<dbReference type="Proteomes" id="UP000322873">
    <property type="component" value="Unassembled WGS sequence"/>
</dbReference>
<protein>
    <recommendedName>
        <fullName evidence="3">ethanolamine kinase</fullName>
        <ecNumber evidence="3">2.7.1.82</ecNumber>
    </recommendedName>
</protein>
<keyword evidence="5" id="KW-1185">Reference proteome</keyword>
<dbReference type="GO" id="GO:0004305">
    <property type="term" value="F:ethanolamine kinase activity"/>
    <property type="evidence" value="ECO:0007669"/>
    <property type="project" value="UniProtKB-EC"/>
</dbReference>
<dbReference type="EMBL" id="VICG01000011">
    <property type="protein sequence ID" value="KAA8567205.1"/>
    <property type="molecule type" value="Genomic_DNA"/>
</dbReference>